<gene>
    <name evidence="1" type="ORF">Z043_118842</name>
</gene>
<dbReference type="AlphaFoldDB" id="A0A0P7UTS7"/>
<evidence type="ECO:0000313" key="1">
    <source>
        <dbReference type="EMBL" id="KPP62932.1"/>
    </source>
</evidence>
<accession>A0A0P7UTS7</accession>
<organism evidence="1 2">
    <name type="scientific">Scleropages formosus</name>
    <name type="common">Asian bonytongue</name>
    <name type="synonym">Osteoglossum formosum</name>
    <dbReference type="NCBI Taxonomy" id="113540"/>
    <lineage>
        <taxon>Eukaryota</taxon>
        <taxon>Metazoa</taxon>
        <taxon>Chordata</taxon>
        <taxon>Craniata</taxon>
        <taxon>Vertebrata</taxon>
        <taxon>Euteleostomi</taxon>
        <taxon>Actinopterygii</taxon>
        <taxon>Neopterygii</taxon>
        <taxon>Teleostei</taxon>
        <taxon>Osteoglossocephala</taxon>
        <taxon>Osteoglossomorpha</taxon>
        <taxon>Osteoglossiformes</taxon>
        <taxon>Osteoglossidae</taxon>
        <taxon>Scleropages</taxon>
    </lineage>
</organism>
<dbReference type="Proteomes" id="UP000034805">
    <property type="component" value="Unassembled WGS sequence"/>
</dbReference>
<proteinExistence type="predicted"/>
<protein>
    <submittedName>
        <fullName evidence="1">Uncharacterized protein</fullName>
    </submittedName>
</protein>
<name>A0A0P7UTS7_SCLFO</name>
<dbReference type="EMBL" id="JARO02008271">
    <property type="protein sequence ID" value="KPP62932.1"/>
    <property type="molecule type" value="Genomic_DNA"/>
</dbReference>
<reference evidence="1 2" key="1">
    <citation type="submission" date="2015-08" db="EMBL/GenBank/DDBJ databases">
        <title>The genome of the Asian arowana (Scleropages formosus).</title>
        <authorList>
            <person name="Tan M.H."/>
            <person name="Gan H.M."/>
            <person name="Croft L.J."/>
            <person name="Austin C.M."/>
        </authorList>
    </citation>
    <scope>NUCLEOTIDE SEQUENCE [LARGE SCALE GENOMIC DNA]</scope>
    <source>
        <strain evidence="1">Aro1</strain>
    </source>
</reference>
<sequence>MLCKCASGILLAAEHSEAKEKLFRGTLCSLGLRRQGEQIQCFIESKVHNIEIM</sequence>
<comment type="caution">
    <text evidence="1">The sequence shown here is derived from an EMBL/GenBank/DDBJ whole genome shotgun (WGS) entry which is preliminary data.</text>
</comment>
<evidence type="ECO:0000313" key="2">
    <source>
        <dbReference type="Proteomes" id="UP000034805"/>
    </source>
</evidence>